<dbReference type="EMBL" id="SGBB01000012">
    <property type="protein sequence ID" value="RZD18213.1"/>
    <property type="molecule type" value="Genomic_DNA"/>
</dbReference>
<dbReference type="SUPFAM" id="SSF47413">
    <property type="entry name" value="lambda repressor-like DNA-binding domains"/>
    <property type="match status" value="1"/>
</dbReference>
<evidence type="ECO:0000313" key="4">
    <source>
        <dbReference type="Proteomes" id="UP000319296"/>
    </source>
</evidence>
<dbReference type="SMART" id="SM00530">
    <property type="entry name" value="HTH_XRE"/>
    <property type="match status" value="1"/>
</dbReference>
<dbReference type="Pfam" id="PF01381">
    <property type="entry name" value="HTH_3"/>
    <property type="match status" value="1"/>
</dbReference>
<dbReference type="CDD" id="cd00093">
    <property type="entry name" value="HTH_XRE"/>
    <property type="match status" value="1"/>
</dbReference>
<evidence type="ECO:0000313" key="3">
    <source>
        <dbReference type="EMBL" id="RZD18213.1"/>
    </source>
</evidence>
<comment type="caution">
    <text evidence="3">The sequence shown here is derived from an EMBL/GenBank/DDBJ whole genome shotgun (WGS) entry which is preliminary data.</text>
</comment>
<dbReference type="InterPro" id="IPR001387">
    <property type="entry name" value="Cro/C1-type_HTH"/>
</dbReference>
<dbReference type="AlphaFoldDB" id="A0A519BLT0"/>
<dbReference type="InterPro" id="IPR010982">
    <property type="entry name" value="Lambda_DNA-bd_dom_sf"/>
</dbReference>
<dbReference type="PANTHER" id="PTHR46558">
    <property type="entry name" value="TRACRIPTIONAL REGULATORY PROTEIN-RELATED-RELATED"/>
    <property type="match status" value="1"/>
</dbReference>
<dbReference type="Gene3D" id="1.10.260.40">
    <property type="entry name" value="lambda repressor-like DNA-binding domains"/>
    <property type="match status" value="1"/>
</dbReference>
<dbReference type="Proteomes" id="UP000319296">
    <property type="component" value="Unassembled WGS sequence"/>
</dbReference>
<organism evidence="3 4">
    <name type="scientific">Candidatus Acididesulfobacter diazotrophicus</name>
    <dbReference type="NCBI Taxonomy" id="2597226"/>
    <lineage>
        <taxon>Bacteria</taxon>
        <taxon>Deltaproteobacteria</taxon>
        <taxon>Candidatus Acidulodesulfobacterales</taxon>
        <taxon>Candidatus Acididesulfobacter</taxon>
    </lineage>
</organism>
<dbReference type="PROSITE" id="PS50943">
    <property type="entry name" value="HTH_CROC1"/>
    <property type="match status" value="1"/>
</dbReference>
<keyword evidence="1" id="KW-0238">DNA-binding</keyword>
<reference evidence="3 4" key="1">
    <citation type="journal article" date="2019" name="ISME J.">
        <title>Insights into ecological role of a new deltaproteobacterial order Candidatus Acidulodesulfobacterales by metagenomics and metatranscriptomics.</title>
        <authorList>
            <person name="Tan S."/>
            <person name="Liu J."/>
            <person name="Fang Y."/>
            <person name="Hedlund B.P."/>
            <person name="Lian Z.H."/>
            <person name="Huang L.Y."/>
            <person name="Li J.T."/>
            <person name="Huang L.N."/>
            <person name="Li W.J."/>
            <person name="Jiang H.C."/>
            <person name="Dong H.L."/>
            <person name="Shu W.S."/>
        </authorList>
    </citation>
    <scope>NUCLEOTIDE SEQUENCE [LARGE SCALE GENOMIC DNA]</scope>
    <source>
        <strain evidence="3">AP1</strain>
    </source>
</reference>
<evidence type="ECO:0000259" key="2">
    <source>
        <dbReference type="PROSITE" id="PS50943"/>
    </source>
</evidence>
<proteinExistence type="predicted"/>
<sequence>MPRNKDLDLFKNIGLKIKNKRKELNISQEKLSEILDVEYVQIWRYETGKIKIPLDYLAKIAGFLNTDINYFLSDISSGKSVEKEDKKLENMILMTKDIFKSNNNDLMFAAYKCISSIHSVIKKGKKE</sequence>
<feature type="domain" description="HTH cro/C1-type" evidence="2">
    <location>
        <begin position="17"/>
        <end position="71"/>
    </location>
</feature>
<evidence type="ECO:0000256" key="1">
    <source>
        <dbReference type="ARBA" id="ARBA00023125"/>
    </source>
</evidence>
<name>A0A519BLT0_9DELT</name>
<gene>
    <name evidence="3" type="ORF">EVG15_07080</name>
</gene>
<accession>A0A519BLT0</accession>
<protein>
    <submittedName>
        <fullName evidence="3">XRE family transcriptional regulator</fullName>
    </submittedName>
</protein>
<dbReference type="GO" id="GO:0003677">
    <property type="term" value="F:DNA binding"/>
    <property type="evidence" value="ECO:0007669"/>
    <property type="project" value="UniProtKB-KW"/>
</dbReference>
<dbReference type="PANTHER" id="PTHR46558:SF11">
    <property type="entry name" value="HTH-TYPE TRANSCRIPTIONAL REGULATOR XRE"/>
    <property type="match status" value="1"/>
</dbReference>